<name>A0A2I2MD46_9FLAO</name>
<dbReference type="Proteomes" id="UP000490060">
    <property type="component" value="Unassembled WGS sequence"/>
</dbReference>
<organism evidence="1 2">
    <name type="scientific">Tenacibaculum finnmarkense genomovar ulcerans</name>
    <dbReference type="NCBI Taxonomy" id="2781388"/>
    <lineage>
        <taxon>Bacteria</taxon>
        <taxon>Pseudomonadati</taxon>
        <taxon>Bacteroidota</taxon>
        <taxon>Flavobacteriia</taxon>
        <taxon>Flavobacteriales</taxon>
        <taxon>Flavobacteriaceae</taxon>
        <taxon>Tenacibaculum</taxon>
        <taxon>Tenacibaculum finnmarkense</taxon>
    </lineage>
</organism>
<dbReference type="AlphaFoldDB" id="A0A2I2MD46"/>
<reference evidence="1 2" key="1">
    <citation type="submission" date="2017-11" db="EMBL/GenBank/DDBJ databases">
        <authorList>
            <person name="Duchaud E."/>
        </authorList>
    </citation>
    <scope>NUCLEOTIDE SEQUENCE [LARGE SCALE GENOMIC DNA]</scope>
    <source>
        <strain evidence="1 2">TNO010</strain>
    </source>
</reference>
<evidence type="ECO:0000313" key="2">
    <source>
        <dbReference type="Proteomes" id="UP000490060"/>
    </source>
</evidence>
<accession>A0A2I2MD46</accession>
<gene>
    <name evidence="1" type="ORF">TNO010_520223</name>
</gene>
<protein>
    <submittedName>
        <fullName evidence="1">Uncharacterized protein</fullName>
    </submittedName>
</protein>
<dbReference type="RefSeq" id="WP_101903554.1">
    <property type="nucleotide sequence ID" value="NZ_JAFMUG010000002.1"/>
</dbReference>
<sequence>MAYNNKNLYTRIIEIQTLVLYLREQDEDISYKEMYWQHIYPRWKICYRTYHTYLGTPAKRELKKLLSAEKEKIELENKSQYKLFN</sequence>
<proteinExistence type="predicted"/>
<dbReference type="EMBL" id="OENE01000048">
    <property type="protein sequence ID" value="SOU89834.1"/>
    <property type="molecule type" value="Genomic_DNA"/>
</dbReference>
<evidence type="ECO:0000313" key="1">
    <source>
        <dbReference type="EMBL" id="SOU89834.1"/>
    </source>
</evidence>